<feature type="region of interest" description="Disordered" evidence="8">
    <location>
        <begin position="826"/>
        <end position="878"/>
    </location>
</feature>
<dbReference type="GO" id="GO:0005886">
    <property type="term" value="C:plasma membrane"/>
    <property type="evidence" value="ECO:0007669"/>
    <property type="project" value="TreeGrafter"/>
</dbReference>
<evidence type="ECO:0000313" key="11">
    <source>
        <dbReference type="EMBL" id="GMI05538.1"/>
    </source>
</evidence>
<feature type="region of interest" description="Disordered" evidence="8">
    <location>
        <begin position="20"/>
        <end position="39"/>
    </location>
</feature>
<dbReference type="Proteomes" id="UP001165082">
    <property type="component" value="Unassembled WGS sequence"/>
</dbReference>
<keyword evidence="5" id="KW-0406">Ion transport</keyword>
<evidence type="ECO:0000256" key="9">
    <source>
        <dbReference type="SAM" id="Phobius"/>
    </source>
</evidence>
<dbReference type="InterPro" id="IPR036770">
    <property type="entry name" value="Ankyrin_rpt-contain_sf"/>
</dbReference>
<name>A0A9W7CB94_9STRA</name>
<dbReference type="PANTHER" id="PTHR10117:SF54">
    <property type="entry name" value="TRANSIENT RECEPTOR POTENTIAL-GAMMA PROTEIN"/>
    <property type="match status" value="1"/>
</dbReference>
<comment type="subcellular location">
    <subcellularLocation>
        <location evidence="1">Membrane</location>
        <topology evidence="1">Multi-pass membrane protein</topology>
    </subcellularLocation>
</comment>
<dbReference type="GO" id="GO:0070679">
    <property type="term" value="F:inositol 1,4,5 trisphosphate binding"/>
    <property type="evidence" value="ECO:0007669"/>
    <property type="project" value="TreeGrafter"/>
</dbReference>
<dbReference type="PRINTS" id="PR01097">
    <property type="entry name" value="TRNSRECEPTRP"/>
</dbReference>
<evidence type="ECO:0000259" key="10">
    <source>
        <dbReference type="Pfam" id="PF00520"/>
    </source>
</evidence>
<evidence type="ECO:0000256" key="6">
    <source>
        <dbReference type="ARBA" id="ARBA00023136"/>
    </source>
</evidence>
<feature type="compositionally biased region" description="Basic residues" evidence="8">
    <location>
        <begin position="868"/>
        <end position="878"/>
    </location>
</feature>
<evidence type="ECO:0000256" key="4">
    <source>
        <dbReference type="ARBA" id="ARBA00022989"/>
    </source>
</evidence>
<dbReference type="AlphaFoldDB" id="A0A9W7CB94"/>
<protein>
    <recommendedName>
        <fullName evidence="10">Ion transport domain-containing protein</fullName>
    </recommendedName>
</protein>
<organism evidence="11 12">
    <name type="scientific">Triparma retinervis</name>
    <dbReference type="NCBI Taxonomy" id="2557542"/>
    <lineage>
        <taxon>Eukaryota</taxon>
        <taxon>Sar</taxon>
        <taxon>Stramenopiles</taxon>
        <taxon>Ochrophyta</taxon>
        <taxon>Bolidophyceae</taxon>
        <taxon>Parmales</taxon>
        <taxon>Triparmaceae</taxon>
        <taxon>Triparma</taxon>
    </lineage>
</organism>
<dbReference type="Gene3D" id="1.25.40.20">
    <property type="entry name" value="Ankyrin repeat-containing domain"/>
    <property type="match status" value="1"/>
</dbReference>
<dbReference type="PANTHER" id="PTHR10117">
    <property type="entry name" value="TRANSIENT RECEPTOR POTENTIAL CHANNEL"/>
    <property type="match status" value="1"/>
</dbReference>
<feature type="transmembrane region" description="Helical" evidence="9">
    <location>
        <begin position="619"/>
        <end position="640"/>
    </location>
</feature>
<dbReference type="GO" id="GO:0015279">
    <property type="term" value="F:store-operated calcium channel activity"/>
    <property type="evidence" value="ECO:0007669"/>
    <property type="project" value="TreeGrafter"/>
</dbReference>
<keyword evidence="4 9" id="KW-1133">Transmembrane helix</keyword>
<evidence type="ECO:0000256" key="3">
    <source>
        <dbReference type="ARBA" id="ARBA00022692"/>
    </source>
</evidence>
<reference evidence="11" key="1">
    <citation type="submission" date="2022-07" db="EMBL/GenBank/DDBJ databases">
        <title>Genome analysis of Parmales, a sister group of diatoms, reveals the evolutionary specialization of diatoms from phago-mixotrophs to photoautotrophs.</title>
        <authorList>
            <person name="Ban H."/>
            <person name="Sato S."/>
            <person name="Yoshikawa S."/>
            <person name="Kazumasa Y."/>
            <person name="Nakamura Y."/>
            <person name="Ichinomiya M."/>
            <person name="Saitoh K."/>
            <person name="Sato N."/>
            <person name="Blanc-Mathieu R."/>
            <person name="Endo H."/>
            <person name="Kuwata A."/>
            <person name="Ogata H."/>
        </authorList>
    </citation>
    <scope>NUCLEOTIDE SEQUENCE</scope>
</reference>
<dbReference type="InterPro" id="IPR005821">
    <property type="entry name" value="Ion_trans_dom"/>
</dbReference>
<feature type="transmembrane region" description="Helical" evidence="9">
    <location>
        <begin position="468"/>
        <end position="491"/>
    </location>
</feature>
<keyword evidence="7" id="KW-0407">Ion channel</keyword>
<dbReference type="GO" id="GO:0051480">
    <property type="term" value="P:regulation of cytosolic calcium ion concentration"/>
    <property type="evidence" value="ECO:0007669"/>
    <property type="project" value="TreeGrafter"/>
</dbReference>
<dbReference type="InterPro" id="IPR002153">
    <property type="entry name" value="TRPC_channel"/>
</dbReference>
<comment type="caution">
    <text evidence="11">The sequence shown here is derived from an EMBL/GenBank/DDBJ whole genome shotgun (WGS) entry which is preliminary data.</text>
</comment>
<evidence type="ECO:0000256" key="5">
    <source>
        <dbReference type="ARBA" id="ARBA00023065"/>
    </source>
</evidence>
<evidence type="ECO:0000256" key="2">
    <source>
        <dbReference type="ARBA" id="ARBA00022448"/>
    </source>
</evidence>
<evidence type="ECO:0000313" key="12">
    <source>
        <dbReference type="Proteomes" id="UP001165082"/>
    </source>
</evidence>
<feature type="transmembrane region" description="Helical" evidence="9">
    <location>
        <begin position="427"/>
        <end position="448"/>
    </location>
</feature>
<proteinExistence type="predicted"/>
<feature type="compositionally biased region" description="Acidic residues" evidence="8">
    <location>
        <begin position="843"/>
        <end position="853"/>
    </location>
</feature>
<keyword evidence="6 9" id="KW-0472">Membrane</keyword>
<dbReference type="OrthoDB" id="310870at2759"/>
<keyword evidence="2" id="KW-0813">Transport</keyword>
<feature type="domain" description="Ion transport" evidence="10">
    <location>
        <begin position="343"/>
        <end position="574"/>
    </location>
</feature>
<keyword evidence="3 9" id="KW-0812">Transmembrane</keyword>
<dbReference type="EMBL" id="BRXZ01000120">
    <property type="protein sequence ID" value="GMI05538.1"/>
    <property type="molecule type" value="Genomic_DNA"/>
</dbReference>
<dbReference type="Pfam" id="PF00520">
    <property type="entry name" value="Ion_trans"/>
    <property type="match status" value="1"/>
</dbReference>
<sequence length="878" mass="99808">MVVTSSSSKNDMLIKEISVHEGAQTPPDGHGDLKKEGTQGGGLAAMMGVSKAVKAFKFGKKKVEKKDVHSAKKDAFLIDAVSSGDLSLVTKFITESGCSPNLRSPEGKCLVQLAIEGGHEAVVMSLFLDHSASLAPAKGLRNNKDHHADCFHISLLKTCVEKSTDRDKAFQVACEALAHSSNPILSALLLAEMYGQVSRKQPTHRHTLEQNREIMEKMAFAMLDDTEETDVMMIIGGEDPYFGKTSPITVAIRSHNSSFISHPLTQDYIAQIWKGDDPLQRAFLKDEKSASIFWDFIKKPKRFFGSPRGHFFLHIYTYLIFIAVHMQVTIRLGDLLGQRVQLTNTTATDIGIYDETWEEVPVTPDVWEHLFTVLTICSFLNECEKLYRQGWEKYCEFFWNYADVALFIFLILFMIMRSSFIEVDQIFIRNIMGLSSIPLYVRLLELLVLSRRFGPLMLIVQNVLSEVFYFLILALLMIMAFAQTVTLMFNDPPSVDYPQGRELPFFNSVSHSAGTLFIAMLGIMDESQINEMREKYIWTGPLVMILYLLITSVILLNLLIAILSNIYKKIDEKSNEEWMFLWGSTVMRLQKEVSETLPAPLNVVLKLLKVFPKKFSQTMVFIILLLTAYTPGFIIGFALYTPTKILHSCTIIFNPMNWKKGGGNPFKGAKISDLDQEQDTEHHRNMADAKNVLSQFWQDNFTDYDLQMRGRESASYTYDSAQRGTVMDMKDLMVKDSGKYNAQLDERREEIKDLLSVTSSDTTSLVADVIAGQTQHSKMFEDQMAMTAKMKTQMLQLEKLIHIANRNLNLLSKSEDKRWKKLEGEINHTGQMGKKKSVANIYEPEEEEEDAVPEDLPPRSMRTTKAFNRPRRTTVRKR</sequence>
<evidence type="ECO:0000256" key="1">
    <source>
        <dbReference type="ARBA" id="ARBA00004141"/>
    </source>
</evidence>
<evidence type="ECO:0000256" key="8">
    <source>
        <dbReference type="SAM" id="MobiDB-lite"/>
    </source>
</evidence>
<evidence type="ECO:0000256" key="7">
    <source>
        <dbReference type="ARBA" id="ARBA00023303"/>
    </source>
</evidence>
<keyword evidence="12" id="KW-1185">Reference proteome</keyword>
<accession>A0A9W7CB94</accession>
<feature type="transmembrane region" description="Helical" evidence="9">
    <location>
        <begin position="311"/>
        <end position="330"/>
    </location>
</feature>
<dbReference type="Gene3D" id="1.10.287.70">
    <property type="match status" value="1"/>
</dbReference>
<dbReference type="GO" id="GO:0034703">
    <property type="term" value="C:cation channel complex"/>
    <property type="evidence" value="ECO:0007669"/>
    <property type="project" value="TreeGrafter"/>
</dbReference>
<gene>
    <name evidence="11" type="ORF">TrRE_jg4808</name>
</gene>
<feature type="transmembrane region" description="Helical" evidence="9">
    <location>
        <begin position="397"/>
        <end position="415"/>
    </location>
</feature>
<feature type="transmembrane region" description="Helical" evidence="9">
    <location>
        <begin position="536"/>
        <end position="563"/>
    </location>
</feature>